<organism evidence="2">
    <name type="scientific">hydrothermal vent metagenome</name>
    <dbReference type="NCBI Taxonomy" id="652676"/>
    <lineage>
        <taxon>unclassified sequences</taxon>
        <taxon>metagenomes</taxon>
        <taxon>ecological metagenomes</taxon>
    </lineage>
</organism>
<proteinExistence type="predicted"/>
<keyword evidence="1" id="KW-0812">Transmembrane</keyword>
<evidence type="ECO:0000313" key="2">
    <source>
        <dbReference type="EMBL" id="VAW81373.1"/>
    </source>
</evidence>
<dbReference type="AlphaFoldDB" id="A0A3B0YZG6"/>
<keyword evidence="1" id="KW-1133">Transmembrane helix</keyword>
<dbReference type="NCBIfam" id="TIGR02532">
    <property type="entry name" value="IV_pilin_GFxxxE"/>
    <property type="match status" value="1"/>
</dbReference>
<dbReference type="Gene3D" id="3.30.700.10">
    <property type="entry name" value="Glycoprotein, Type 4 Pilin"/>
    <property type="match status" value="1"/>
</dbReference>
<feature type="transmembrane region" description="Helical" evidence="1">
    <location>
        <begin position="12"/>
        <end position="32"/>
    </location>
</feature>
<protein>
    <submittedName>
        <fullName evidence="2">Uncharacterized protein</fullName>
    </submittedName>
</protein>
<dbReference type="PROSITE" id="PS00409">
    <property type="entry name" value="PROKAR_NTER_METHYL"/>
    <property type="match status" value="1"/>
</dbReference>
<name>A0A3B0YZG6_9ZZZZ</name>
<evidence type="ECO:0000256" key="1">
    <source>
        <dbReference type="SAM" id="Phobius"/>
    </source>
</evidence>
<dbReference type="InterPro" id="IPR012902">
    <property type="entry name" value="N_methyl_site"/>
</dbReference>
<accession>A0A3B0YZG6</accession>
<dbReference type="Pfam" id="PF07963">
    <property type="entry name" value="N_methyl"/>
    <property type="match status" value="1"/>
</dbReference>
<sequence length="236" mass="25449">MNRLTQTGFTLIEMSIVLVIIALLIGGALAPLSAQKEQEWRKENQQLLQEAKEALLGYAIVNGYLPCPDTNNDGREDTAGGPGACGPTTANPAQFYPSGVQGRLPWVTLGLNAKFDPWGENHFVYYAVTGAFASNTLSITSASLPPGQLDIYDTAAGCGSLLSPVALDVSAVIWTSAKNLYFMAPTLSAEEIENTDFDNCFVSREYNTIAGQEFDDQVVWLSPNVLFNRMITAGTL</sequence>
<keyword evidence="1" id="KW-0472">Membrane</keyword>
<gene>
    <name evidence="2" type="ORF">MNBD_GAMMA13-946</name>
</gene>
<reference evidence="2" key="1">
    <citation type="submission" date="2018-06" db="EMBL/GenBank/DDBJ databases">
        <authorList>
            <person name="Zhirakovskaya E."/>
        </authorList>
    </citation>
    <scope>NUCLEOTIDE SEQUENCE</scope>
</reference>
<dbReference type="SUPFAM" id="SSF54523">
    <property type="entry name" value="Pili subunits"/>
    <property type="match status" value="1"/>
</dbReference>
<dbReference type="EMBL" id="UOFK01000257">
    <property type="protein sequence ID" value="VAW81373.1"/>
    <property type="molecule type" value="Genomic_DNA"/>
</dbReference>
<dbReference type="InterPro" id="IPR045584">
    <property type="entry name" value="Pilin-like"/>
</dbReference>